<organism evidence="2 3">
    <name type="scientific">Streptomyces spiramenti</name>
    <dbReference type="NCBI Taxonomy" id="2720606"/>
    <lineage>
        <taxon>Bacteria</taxon>
        <taxon>Bacillati</taxon>
        <taxon>Actinomycetota</taxon>
        <taxon>Actinomycetes</taxon>
        <taxon>Kitasatosporales</taxon>
        <taxon>Streptomycetaceae</taxon>
        <taxon>Streptomyces</taxon>
    </lineage>
</organism>
<name>A0ABX1AN49_9ACTN</name>
<gene>
    <name evidence="2" type="ORF">HCJ92_06215</name>
</gene>
<keyword evidence="3" id="KW-1185">Reference proteome</keyword>
<dbReference type="Proteomes" id="UP000746503">
    <property type="component" value="Unassembled WGS sequence"/>
</dbReference>
<protein>
    <submittedName>
        <fullName evidence="2">Uncharacterized protein</fullName>
    </submittedName>
</protein>
<evidence type="ECO:0000256" key="1">
    <source>
        <dbReference type="SAM" id="MobiDB-lite"/>
    </source>
</evidence>
<sequence length="213" mass="22197">MTPPRRGTWPTATRGPLGRLTAAAEGWRSAPATVRLLHRATLLELADELTPAPAGDPALRAWAAARDGLSARALARAADLTRVRALAKAVEDALRFARDGEASAAGHGLCRAVESAHGFGERPVAPDAGVTAAVGRAVDVLRSAATDFRGADLAAAVADDLRLAGVRWDGGTRWPGDDWALRVRNASAEDPPGSGSYVVLPEWQPEPSPPTPV</sequence>
<feature type="compositionally biased region" description="Pro residues" evidence="1">
    <location>
        <begin position="204"/>
        <end position="213"/>
    </location>
</feature>
<evidence type="ECO:0000313" key="2">
    <source>
        <dbReference type="EMBL" id="NJP65897.1"/>
    </source>
</evidence>
<dbReference type="RefSeq" id="WP_167932424.1">
    <property type="nucleotide sequence ID" value="NZ_JAAVJB010000029.1"/>
</dbReference>
<reference evidence="2 3" key="1">
    <citation type="submission" date="2020-03" db="EMBL/GenBank/DDBJ databases">
        <title>Draft genome of Streptomyces sp. ventii, isolated from the Axial Seamount in the Pacific Ocean, and resequencing of the two type strains Streptomyces lonarensis strain NCL 716 and Streptomyces bohaiensis strain 11A07.</title>
        <authorList>
            <person name="Loughran R.M."/>
            <person name="Pfannmuller K.M."/>
            <person name="Wasson B.J."/>
            <person name="Deadmond M.C."/>
            <person name="Paddock B.E."/>
            <person name="Koyack M.J."/>
            <person name="Gallegos D.A."/>
            <person name="Mitchell E.A."/>
            <person name="Ushijima B."/>
            <person name="Saw J.H."/>
            <person name="Mcphail K.L."/>
            <person name="Videau P."/>
        </authorList>
    </citation>
    <scope>NUCLEOTIDE SEQUENCE [LARGE SCALE GENOMIC DNA]</scope>
    <source>
        <strain evidence="3">5675061</strain>
    </source>
</reference>
<evidence type="ECO:0000313" key="3">
    <source>
        <dbReference type="Proteomes" id="UP000746503"/>
    </source>
</evidence>
<dbReference type="EMBL" id="JAAVJB010000029">
    <property type="protein sequence ID" value="NJP65897.1"/>
    <property type="molecule type" value="Genomic_DNA"/>
</dbReference>
<feature type="region of interest" description="Disordered" evidence="1">
    <location>
        <begin position="186"/>
        <end position="213"/>
    </location>
</feature>
<comment type="caution">
    <text evidence="2">The sequence shown here is derived from an EMBL/GenBank/DDBJ whole genome shotgun (WGS) entry which is preliminary data.</text>
</comment>
<accession>A0ABX1AN49</accession>
<proteinExistence type="predicted"/>